<dbReference type="EMBL" id="KQ976728">
    <property type="protein sequence ID" value="KYM76499.1"/>
    <property type="molecule type" value="Genomic_DNA"/>
</dbReference>
<accession>A0A151HYC1</accession>
<sequence>MRPARVPTEYSDRVEEAQHGWLPTHSDGGGAAPKQYGEGATSQQSVEAYQQFSGGAIPPGLWVHVRLLRLDQNERWWPDESIPMIEIPELKRNICLIITSNDFNIIDKFFFYNKLYRIVVQSLRFWPIAISFGLLCAK</sequence>
<evidence type="ECO:0000313" key="3">
    <source>
        <dbReference type="Proteomes" id="UP000078540"/>
    </source>
</evidence>
<evidence type="ECO:0000313" key="2">
    <source>
        <dbReference type="EMBL" id="KYM76499.1"/>
    </source>
</evidence>
<dbReference type="AlphaFoldDB" id="A0A151HYC1"/>
<gene>
    <name evidence="2" type="ORF">ALC53_13093</name>
</gene>
<proteinExistence type="predicted"/>
<name>A0A151HYC1_9HYME</name>
<evidence type="ECO:0000256" key="1">
    <source>
        <dbReference type="SAM" id="MobiDB-lite"/>
    </source>
</evidence>
<reference evidence="2 3" key="1">
    <citation type="submission" date="2015-09" db="EMBL/GenBank/DDBJ databases">
        <title>Atta colombica WGS genome.</title>
        <authorList>
            <person name="Nygaard S."/>
            <person name="Hu H."/>
            <person name="Boomsma J."/>
            <person name="Zhang G."/>
        </authorList>
    </citation>
    <scope>NUCLEOTIDE SEQUENCE [LARGE SCALE GENOMIC DNA]</scope>
    <source>
        <strain evidence="2">Treedump-2</strain>
        <tissue evidence="2">Whole body</tissue>
    </source>
</reference>
<organism evidence="2 3">
    <name type="scientific">Atta colombica</name>
    <dbReference type="NCBI Taxonomy" id="520822"/>
    <lineage>
        <taxon>Eukaryota</taxon>
        <taxon>Metazoa</taxon>
        <taxon>Ecdysozoa</taxon>
        <taxon>Arthropoda</taxon>
        <taxon>Hexapoda</taxon>
        <taxon>Insecta</taxon>
        <taxon>Pterygota</taxon>
        <taxon>Neoptera</taxon>
        <taxon>Endopterygota</taxon>
        <taxon>Hymenoptera</taxon>
        <taxon>Apocrita</taxon>
        <taxon>Aculeata</taxon>
        <taxon>Formicoidea</taxon>
        <taxon>Formicidae</taxon>
        <taxon>Myrmicinae</taxon>
        <taxon>Atta</taxon>
    </lineage>
</organism>
<protein>
    <submittedName>
        <fullName evidence="2">Uncharacterized protein</fullName>
    </submittedName>
</protein>
<dbReference type="Proteomes" id="UP000078540">
    <property type="component" value="Unassembled WGS sequence"/>
</dbReference>
<keyword evidence="3" id="KW-1185">Reference proteome</keyword>
<feature type="region of interest" description="Disordered" evidence="1">
    <location>
        <begin position="1"/>
        <end position="43"/>
    </location>
</feature>